<feature type="compositionally biased region" description="Low complexity" evidence="2">
    <location>
        <begin position="1185"/>
        <end position="1202"/>
    </location>
</feature>
<dbReference type="AlphaFoldDB" id="A9V2I3"/>
<gene>
    <name evidence="5" type="ORF">MONBRDRAFT_32916</name>
</gene>
<protein>
    <recommendedName>
        <fullName evidence="7">NACHT domain-containing protein</fullName>
    </recommendedName>
</protein>
<dbReference type="KEGG" id="mbr:MONBRDRAFT_32916"/>
<reference evidence="5 6" key="1">
    <citation type="journal article" date="2008" name="Nature">
        <title>The genome of the choanoflagellate Monosiga brevicollis and the origin of metazoans.</title>
        <authorList>
            <consortium name="JGI Sequencing"/>
            <person name="King N."/>
            <person name="Westbrook M.J."/>
            <person name="Young S.L."/>
            <person name="Kuo A."/>
            <person name="Abedin M."/>
            <person name="Chapman J."/>
            <person name="Fairclough S."/>
            <person name="Hellsten U."/>
            <person name="Isogai Y."/>
            <person name="Letunic I."/>
            <person name="Marr M."/>
            <person name="Pincus D."/>
            <person name="Putnam N."/>
            <person name="Rokas A."/>
            <person name="Wright K.J."/>
            <person name="Zuzow R."/>
            <person name="Dirks W."/>
            <person name="Good M."/>
            <person name="Goodstein D."/>
            <person name="Lemons D."/>
            <person name="Li W."/>
            <person name="Lyons J.B."/>
            <person name="Morris A."/>
            <person name="Nichols S."/>
            <person name="Richter D.J."/>
            <person name="Salamov A."/>
            <person name="Bork P."/>
            <person name="Lim W.A."/>
            <person name="Manning G."/>
            <person name="Miller W.T."/>
            <person name="McGinnis W."/>
            <person name="Shapiro H."/>
            <person name="Tjian R."/>
            <person name="Grigoriev I.V."/>
            <person name="Rokhsar D."/>
        </authorList>
    </citation>
    <scope>NUCLEOTIDE SEQUENCE [LARGE SCALE GENOMIC DNA]</scope>
    <source>
        <strain evidence="6">MX1 / ATCC 50154</strain>
    </source>
</reference>
<evidence type="ECO:0000259" key="4">
    <source>
        <dbReference type="Pfam" id="PF24883"/>
    </source>
</evidence>
<feature type="region of interest" description="Disordered" evidence="2">
    <location>
        <begin position="1"/>
        <end position="30"/>
    </location>
</feature>
<sequence>MVMETLTGEQQAGAAEPPLGAETEPPVSTPTPQLGQVVRLFISSSFRDMRVERQILAHTILPKVRLECSRRGVIFLDIDLKWGIEQDTPHHEVIETCLRQVARSRPYILGMIAQRYGSVPSQVQLALNSLSDELSIAQDFADLSLTELELTVGFFNVPSTERRAVLLFRDPAYSREQAQQTTERDDFFDSDVGKQQSLESLERRLRDEASHHIRLGSDQSAQQDDLASCTALALDYQRPSDLTEHLADYLMAMIKRDYPLMEHANPIDQDNFEHRMYALTRDAVFAPLEDSAGLLETLDTRRRQPGVTIVHGHVGSGKSSLLAKCAVKWDSEPETAVLYHFTGKGGSSDSLSNFSRRLFHFVARRYHVKLDDLDFDLSLHAWHELLELALNDVPQSLKSPLVVLVDGADEFNKVKQLNDWLPSKKLLHMSIIVSVVTPLPNAEQIPEATWSSTKMPLMTRRDREQFAKAFLQNYGQTLPSHLMNQLIDSEGIQTPLHLRTLLNEFRLLASFDTLDKVFQTLIGLPDVESLFNQILIRWEQLPSPARLDMPLITWSDDDALQSFAAVFLIYIAVAENGLELEEILSIMHVPPTWYAKAMDNFGHISTVLAATSGRLYFAHQVFEAVVRRRYFSSDESTENHARQAICQFMEAKPLTRSCDELTHQYLHLDEEKAVRHLTRKDVLQHYFRSEAERINYIRLWQAIPVKPAISQLLKNLNSELAKVTIGENLLPIAYFMHQVGCMCLHQSQFPLAQRIFAAGLDLLCGLRPAQDLQIIAPEEQTDDLSPRTVKFNKAWQLKHDEVPPVPDFRAPQPEEVPNQFAMLLVMLHSLADVCDRKGENDLSTQILSREIELRRAYLSDEERRTNLELDAAYSLLAWTARPYKKRDHQKNPIVLPSIKDSFLVNYCAIFEGGPNDARLVPSHLVCVPELQDMFRLTDPREVVELLTSDRWQKLKENLEHAERNNSVPYRNRRSLSMLYSRLGAILGECDERDLIEQAEDHLKHSIEIARSCCGPLHPSVATSLMSLGMYYINRAKGIVRKRPSNAALPSSPSLTANQDQEQANALFRSALVVCEEAAEIRSNIAGPDSSVTITARYRVCEMKFALKQDVGALPKELEYIITRREALFGSKHAITKAAQGLLKNVTKSLKNQTAAGADGRSPSRKDSWRRSHQDKPGSREAQGHRASAPPSRSTSVASSASSDNWRDNPTRSSSTGHSKNRSVKNGRKKVVLNRTQSAPDTRNQARRSSQITLPEPPSAGSAPPD</sequence>
<feature type="region of interest" description="Disordered" evidence="2">
    <location>
        <begin position="1150"/>
        <end position="1265"/>
    </location>
</feature>
<dbReference type="InterPro" id="IPR056884">
    <property type="entry name" value="NPHP3-like_N"/>
</dbReference>
<dbReference type="InterPro" id="IPR025139">
    <property type="entry name" value="DUF4062"/>
</dbReference>
<feature type="compositionally biased region" description="Basic residues" evidence="2">
    <location>
        <begin position="1218"/>
        <end position="1231"/>
    </location>
</feature>
<feature type="domain" description="Nephrocystin 3-like N-terminal" evidence="4">
    <location>
        <begin position="303"/>
        <end position="423"/>
    </location>
</feature>
<keyword evidence="1" id="KW-0677">Repeat</keyword>
<dbReference type="InterPro" id="IPR027417">
    <property type="entry name" value="P-loop_NTPase"/>
</dbReference>
<evidence type="ECO:0000256" key="1">
    <source>
        <dbReference type="ARBA" id="ARBA00022737"/>
    </source>
</evidence>
<evidence type="ECO:0000259" key="3">
    <source>
        <dbReference type="Pfam" id="PF13271"/>
    </source>
</evidence>
<organism evidence="5 6">
    <name type="scientific">Monosiga brevicollis</name>
    <name type="common">Choanoflagellate</name>
    <dbReference type="NCBI Taxonomy" id="81824"/>
    <lineage>
        <taxon>Eukaryota</taxon>
        <taxon>Choanoflagellata</taxon>
        <taxon>Craspedida</taxon>
        <taxon>Salpingoecidae</taxon>
        <taxon>Monosiga</taxon>
    </lineage>
</organism>
<dbReference type="GeneID" id="5892165"/>
<evidence type="ECO:0000313" key="5">
    <source>
        <dbReference type="EMBL" id="EDQ88261.1"/>
    </source>
</evidence>
<dbReference type="InParanoid" id="A9V2I3"/>
<feature type="compositionally biased region" description="Basic and acidic residues" evidence="2">
    <location>
        <begin position="1161"/>
        <end position="1183"/>
    </location>
</feature>
<dbReference type="InterPro" id="IPR051191">
    <property type="entry name" value="DCAF12"/>
</dbReference>
<dbReference type="SUPFAM" id="SSF52540">
    <property type="entry name" value="P-loop containing nucleoside triphosphate hydrolases"/>
    <property type="match status" value="1"/>
</dbReference>
<feature type="compositionally biased region" description="Polar residues" evidence="2">
    <location>
        <begin position="1233"/>
        <end position="1252"/>
    </location>
</feature>
<dbReference type="Pfam" id="PF24883">
    <property type="entry name" value="NPHP3_N"/>
    <property type="match status" value="1"/>
</dbReference>
<keyword evidence="6" id="KW-1185">Reference proteome</keyword>
<dbReference type="GO" id="GO:0080008">
    <property type="term" value="C:Cul4-RING E3 ubiquitin ligase complex"/>
    <property type="evidence" value="ECO:0000318"/>
    <property type="project" value="GO_Central"/>
</dbReference>
<dbReference type="Gene3D" id="3.40.50.300">
    <property type="entry name" value="P-loop containing nucleotide triphosphate hydrolases"/>
    <property type="match status" value="1"/>
</dbReference>
<dbReference type="EMBL" id="CH991555">
    <property type="protein sequence ID" value="EDQ88261.1"/>
    <property type="molecule type" value="Genomic_DNA"/>
</dbReference>
<dbReference type="PANTHER" id="PTHR19860">
    <property type="entry name" value="DDB1- AND CUL4-ASSOCIATED FACTOR 12-RELATED"/>
    <property type="match status" value="1"/>
</dbReference>
<evidence type="ECO:0008006" key="7">
    <source>
        <dbReference type="Google" id="ProtNLM"/>
    </source>
</evidence>
<dbReference type="STRING" id="81824.A9V2I3"/>
<proteinExistence type="predicted"/>
<name>A9V2I3_MONBE</name>
<dbReference type="eggNOG" id="KOG3602">
    <property type="taxonomic scope" value="Eukaryota"/>
</dbReference>
<dbReference type="Gene3D" id="1.25.40.10">
    <property type="entry name" value="Tetratricopeptide repeat domain"/>
    <property type="match status" value="1"/>
</dbReference>
<dbReference type="Proteomes" id="UP000001357">
    <property type="component" value="Unassembled WGS sequence"/>
</dbReference>
<dbReference type="RefSeq" id="XP_001746854.1">
    <property type="nucleotide sequence ID" value="XM_001746802.1"/>
</dbReference>
<dbReference type="PANTHER" id="PTHR19860:SF42">
    <property type="entry name" value="RING-TYPE DOMAIN-CONTAINING PROTEIN"/>
    <property type="match status" value="1"/>
</dbReference>
<dbReference type="InterPro" id="IPR011990">
    <property type="entry name" value="TPR-like_helical_dom_sf"/>
</dbReference>
<evidence type="ECO:0000313" key="6">
    <source>
        <dbReference type="Proteomes" id="UP000001357"/>
    </source>
</evidence>
<evidence type="ECO:0000256" key="2">
    <source>
        <dbReference type="SAM" id="MobiDB-lite"/>
    </source>
</evidence>
<feature type="domain" description="DUF4062" evidence="3">
    <location>
        <begin position="39"/>
        <end position="121"/>
    </location>
</feature>
<dbReference type="Pfam" id="PF13271">
    <property type="entry name" value="DUF4062"/>
    <property type="match status" value="1"/>
</dbReference>
<accession>A9V2I3</accession>
<dbReference type="OMA" id="DEASHHI"/>